<keyword evidence="1" id="KW-0812">Transmembrane</keyword>
<name>A0ABY8I158_9BURK</name>
<evidence type="ECO:0000256" key="1">
    <source>
        <dbReference type="SAM" id="Phobius"/>
    </source>
</evidence>
<dbReference type="Proteomes" id="UP001219584">
    <property type="component" value="Chromosome"/>
</dbReference>
<keyword evidence="1" id="KW-0472">Membrane</keyword>
<dbReference type="EMBL" id="CP121464">
    <property type="protein sequence ID" value="WFR77787.1"/>
    <property type="molecule type" value="Genomic_DNA"/>
</dbReference>
<organism evidence="2 3">
    <name type="scientific">Janthinobacterium rivuli</name>
    <dbReference type="NCBI Taxonomy" id="2751478"/>
    <lineage>
        <taxon>Bacteria</taxon>
        <taxon>Pseudomonadati</taxon>
        <taxon>Pseudomonadota</taxon>
        <taxon>Betaproteobacteria</taxon>
        <taxon>Burkholderiales</taxon>
        <taxon>Oxalobacteraceae</taxon>
        <taxon>Janthinobacterium</taxon>
    </lineage>
</organism>
<dbReference type="RefSeq" id="WP_258002789.1">
    <property type="nucleotide sequence ID" value="NZ_CP121464.1"/>
</dbReference>
<evidence type="ECO:0000313" key="3">
    <source>
        <dbReference type="Proteomes" id="UP001219584"/>
    </source>
</evidence>
<keyword evidence="1" id="KW-1133">Transmembrane helix</keyword>
<keyword evidence="3" id="KW-1185">Reference proteome</keyword>
<accession>A0ABY8I158</accession>
<reference evidence="2 3" key="1">
    <citation type="submission" date="2023-04" db="EMBL/GenBank/DDBJ databases">
        <title>Nanopore sequencing of Janthinobacterium from water.</title>
        <authorList>
            <person name="Ciuchcinski K."/>
            <person name="Rokowska A."/>
            <person name="Dziewit L."/>
        </authorList>
    </citation>
    <scope>NUCLEOTIDE SEQUENCE [LARGE SCALE GENOMIC DNA]</scope>
    <source>
        <strain evidence="2 3">DEMB2</strain>
    </source>
</reference>
<sequence length="42" mass="4625">MARLVHQFLQDEERSRNLVAAVGMGAGVILLTLSILNTFLAR</sequence>
<gene>
    <name evidence="2" type="ORF">P9875_18890</name>
</gene>
<evidence type="ECO:0000313" key="2">
    <source>
        <dbReference type="EMBL" id="WFR77787.1"/>
    </source>
</evidence>
<proteinExistence type="predicted"/>
<protein>
    <submittedName>
        <fullName evidence="2">Uncharacterized protein</fullName>
    </submittedName>
</protein>
<feature type="transmembrane region" description="Helical" evidence="1">
    <location>
        <begin position="18"/>
        <end position="40"/>
    </location>
</feature>